<keyword evidence="2" id="KW-1185">Reference proteome</keyword>
<evidence type="ECO:0000313" key="2">
    <source>
        <dbReference type="Proteomes" id="UP000018143"/>
    </source>
</evidence>
<dbReference type="Proteomes" id="UP000018143">
    <property type="component" value="Unassembled WGS sequence"/>
</dbReference>
<accession>T1DUS2</accession>
<protein>
    <submittedName>
        <fullName evidence="1">Uncharacterized protein</fullName>
    </submittedName>
</protein>
<sequence>MKTFSNRHFFSFDLSLDTQIILQAPLKANPTTNIHTANTTHIKSMWWRP</sequence>
<dbReference type="STRING" id="1325130.HFN_1451"/>
<comment type="caution">
    <text evidence="1">The sequence shown here is derived from an EMBL/GenBank/DDBJ whole genome shotgun (WGS) entry which is preliminary data.</text>
</comment>
<evidence type="ECO:0000313" key="1">
    <source>
        <dbReference type="EMBL" id="GAD17892.1"/>
    </source>
</evidence>
<reference evidence="1 2" key="1">
    <citation type="journal article" date="2013" name="Genome Announc.">
        <title>Draft Genome Sequence of Helicobacter fennelliae Strain MRY12-0050, Isolated from a Bacteremia Patient.</title>
        <authorList>
            <person name="Rimbara E."/>
            <person name="Matsui M."/>
            <person name="Mori S."/>
            <person name="Suzuki S."/>
            <person name="Suzuki M."/>
            <person name="Kim H."/>
            <person name="Sekizuka T."/>
            <person name="Kuroda M."/>
            <person name="Shibayama K."/>
        </authorList>
    </citation>
    <scope>NUCLEOTIDE SEQUENCE [LARGE SCALE GENOMIC DNA]</scope>
    <source>
        <strain evidence="1 2">MRY12-0050</strain>
    </source>
</reference>
<organism evidence="1 2">
    <name type="scientific">Helicobacter fennelliae MRY12-0050</name>
    <dbReference type="NCBI Taxonomy" id="1325130"/>
    <lineage>
        <taxon>Bacteria</taxon>
        <taxon>Pseudomonadati</taxon>
        <taxon>Campylobacterota</taxon>
        <taxon>Epsilonproteobacteria</taxon>
        <taxon>Campylobacterales</taxon>
        <taxon>Helicobacteraceae</taxon>
        <taxon>Helicobacter</taxon>
    </lineage>
</organism>
<name>T1DUS2_9HELI</name>
<gene>
    <name evidence="1" type="ORF">HFN_1451</name>
</gene>
<dbReference type="EMBL" id="BASD01000003">
    <property type="protein sequence ID" value="GAD17892.1"/>
    <property type="molecule type" value="Genomic_DNA"/>
</dbReference>
<dbReference type="AlphaFoldDB" id="T1DUS2"/>
<proteinExistence type="predicted"/>